<organism evidence="6 7">
    <name type="scientific">Mucor flavus</name>
    <dbReference type="NCBI Taxonomy" id="439312"/>
    <lineage>
        <taxon>Eukaryota</taxon>
        <taxon>Fungi</taxon>
        <taxon>Fungi incertae sedis</taxon>
        <taxon>Mucoromycota</taxon>
        <taxon>Mucoromycotina</taxon>
        <taxon>Mucoromycetes</taxon>
        <taxon>Mucorales</taxon>
        <taxon>Mucorineae</taxon>
        <taxon>Mucoraceae</taxon>
        <taxon>Mucor</taxon>
    </lineage>
</organism>
<evidence type="ECO:0000313" key="6">
    <source>
        <dbReference type="EMBL" id="GAA5807131.1"/>
    </source>
</evidence>
<evidence type="ECO:0000313" key="7">
    <source>
        <dbReference type="Proteomes" id="UP001473302"/>
    </source>
</evidence>
<keyword evidence="2 5" id="KW-0812">Transmembrane</keyword>
<dbReference type="PANTHER" id="PTHR14856:SF9">
    <property type="entry name" value="PQ-LOOP REPEAT-CONTAINING PROTEIN 1"/>
    <property type="match status" value="1"/>
</dbReference>
<feature type="transmembrane region" description="Helical" evidence="5">
    <location>
        <begin position="125"/>
        <end position="146"/>
    </location>
</feature>
<evidence type="ECO:0000256" key="2">
    <source>
        <dbReference type="ARBA" id="ARBA00022692"/>
    </source>
</evidence>
<keyword evidence="4 5" id="KW-0472">Membrane</keyword>
<dbReference type="InterPro" id="IPR006603">
    <property type="entry name" value="PQ-loop_rpt"/>
</dbReference>
<evidence type="ECO:0000256" key="1">
    <source>
        <dbReference type="ARBA" id="ARBA00004141"/>
    </source>
</evidence>
<comment type="subcellular location">
    <subcellularLocation>
        <location evidence="1">Membrane</location>
        <topology evidence="1">Multi-pass membrane protein</topology>
    </subcellularLocation>
</comment>
<proteinExistence type="predicted"/>
<accession>A0ABP9YJU5</accession>
<comment type="caution">
    <text evidence="6">The sequence shown here is derived from an EMBL/GenBank/DDBJ whole genome shotgun (WGS) entry which is preliminary data.</text>
</comment>
<keyword evidence="7" id="KW-1185">Reference proteome</keyword>
<evidence type="ECO:0008006" key="8">
    <source>
        <dbReference type="Google" id="ProtNLM"/>
    </source>
</evidence>
<evidence type="ECO:0000256" key="4">
    <source>
        <dbReference type="ARBA" id="ARBA00023136"/>
    </source>
</evidence>
<name>A0ABP9YJU5_9FUNG</name>
<reference evidence="6 7" key="1">
    <citation type="submission" date="2024-04" db="EMBL/GenBank/DDBJ databases">
        <title>genome sequences of Mucor flavus KT1a and Helicostylum pulchrum KT1b strains isolated from the surface of a dry-aged beef.</title>
        <authorList>
            <person name="Toyotome T."/>
            <person name="Hosono M."/>
            <person name="Torimaru M."/>
            <person name="Fukuda K."/>
            <person name="Mikami N."/>
        </authorList>
    </citation>
    <scope>NUCLEOTIDE SEQUENCE [LARGE SCALE GENOMIC DNA]</scope>
    <source>
        <strain evidence="6 7">KT1a</strain>
    </source>
</reference>
<dbReference type="Gene3D" id="1.20.1280.290">
    <property type="match status" value="1"/>
</dbReference>
<evidence type="ECO:0000256" key="5">
    <source>
        <dbReference type="SAM" id="Phobius"/>
    </source>
</evidence>
<gene>
    <name evidence="6" type="ORF">MFLAVUS_000482</name>
</gene>
<sequence length="258" mass="29288">MPSFSQVALSTAMVIGPVVGYVDQRKQSSAGFNAMTCAILLFAKIGKRFDLTLLLQSIAMLIAMLILLQVVIQHKPKENYSVLYSDLRNSFSSNSIEEELIAEENGVERGRKPWWRKRFWSWDHYLDYINCLLGFTTLIAFLYMLLRQFPAFIETLGALSLGIESTLPLPQCISNFKSKSTSGFSLIVLGSWFLGDGFKLFYFIYTKAPLQFIICGAIQLSIDSVIVLQFILYSAYIKNKFGKGLQQQDQDTLLEEHE</sequence>
<feature type="transmembrane region" description="Helical" evidence="5">
    <location>
        <begin position="53"/>
        <end position="72"/>
    </location>
</feature>
<dbReference type="EMBL" id="BAABUK010000002">
    <property type="protein sequence ID" value="GAA5807131.1"/>
    <property type="molecule type" value="Genomic_DNA"/>
</dbReference>
<feature type="transmembrane region" description="Helical" evidence="5">
    <location>
        <begin position="211"/>
        <end position="233"/>
    </location>
</feature>
<feature type="transmembrane region" description="Helical" evidence="5">
    <location>
        <begin position="184"/>
        <end position="205"/>
    </location>
</feature>
<dbReference type="InterPro" id="IPR052241">
    <property type="entry name" value="SLC66/Scramblase_ANY1"/>
</dbReference>
<dbReference type="PANTHER" id="PTHR14856">
    <property type="entry name" value="PQ-LOOP REPEAT-CONTAINING PROTEIN 1-LIKE PROTEIN"/>
    <property type="match status" value="1"/>
</dbReference>
<evidence type="ECO:0000256" key="3">
    <source>
        <dbReference type="ARBA" id="ARBA00022989"/>
    </source>
</evidence>
<protein>
    <recommendedName>
        <fullName evidence="8">PQ-loop repeat-containing protein 1</fullName>
    </recommendedName>
</protein>
<dbReference type="Pfam" id="PF04193">
    <property type="entry name" value="PQ-loop"/>
    <property type="match status" value="1"/>
</dbReference>
<dbReference type="Proteomes" id="UP001473302">
    <property type="component" value="Unassembled WGS sequence"/>
</dbReference>
<keyword evidence="3 5" id="KW-1133">Transmembrane helix</keyword>